<evidence type="ECO:0000256" key="6">
    <source>
        <dbReference type="ARBA" id="ARBA00022837"/>
    </source>
</evidence>
<keyword evidence="5" id="KW-0378">Hydrolase</keyword>
<dbReference type="InterPro" id="IPR000917">
    <property type="entry name" value="Sulfatase_N"/>
</dbReference>
<keyword evidence="6" id="KW-0106">Calcium</keyword>
<organism evidence="8 9">
    <name type="scientific">Gemmata algarum</name>
    <dbReference type="NCBI Taxonomy" id="2975278"/>
    <lineage>
        <taxon>Bacteria</taxon>
        <taxon>Pseudomonadati</taxon>
        <taxon>Planctomycetota</taxon>
        <taxon>Planctomycetia</taxon>
        <taxon>Gemmatales</taxon>
        <taxon>Gemmataceae</taxon>
        <taxon>Gemmata</taxon>
    </lineage>
</organism>
<dbReference type="InterPro" id="IPR017850">
    <property type="entry name" value="Alkaline_phosphatase_core_sf"/>
</dbReference>
<protein>
    <submittedName>
        <fullName evidence="8">Sulfatase-like hydrolase/transferase</fullName>
    </submittedName>
</protein>
<proteinExistence type="inferred from homology"/>
<dbReference type="CDD" id="cd16155">
    <property type="entry name" value="sulfatase_like"/>
    <property type="match status" value="1"/>
</dbReference>
<keyword evidence="9" id="KW-1185">Reference proteome</keyword>
<evidence type="ECO:0000259" key="7">
    <source>
        <dbReference type="Pfam" id="PF00884"/>
    </source>
</evidence>
<dbReference type="Gene3D" id="3.40.720.10">
    <property type="entry name" value="Alkaline Phosphatase, subunit A"/>
    <property type="match status" value="1"/>
</dbReference>
<dbReference type="EMBL" id="JAXBLV010000233">
    <property type="protein sequence ID" value="MDY3563149.1"/>
    <property type="molecule type" value="Genomic_DNA"/>
</dbReference>
<comment type="cofactor">
    <cofactor evidence="1">
        <name>Ca(2+)</name>
        <dbReference type="ChEBI" id="CHEBI:29108"/>
    </cofactor>
</comment>
<name>A0ABU5F7H9_9BACT</name>
<dbReference type="Proteomes" id="UP001272242">
    <property type="component" value="Unassembled WGS sequence"/>
</dbReference>
<keyword evidence="3" id="KW-0479">Metal-binding</keyword>
<dbReference type="SUPFAM" id="SSF53649">
    <property type="entry name" value="Alkaline phosphatase-like"/>
    <property type="match status" value="1"/>
</dbReference>
<evidence type="ECO:0000313" key="9">
    <source>
        <dbReference type="Proteomes" id="UP001272242"/>
    </source>
</evidence>
<comment type="similarity">
    <text evidence="2">Belongs to the sulfatase family.</text>
</comment>
<dbReference type="PANTHER" id="PTHR42693">
    <property type="entry name" value="ARYLSULFATASE FAMILY MEMBER"/>
    <property type="match status" value="1"/>
</dbReference>
<gene>
    <name evidence="8" type="ORF">R5W23_004648</name>
</gene>
<evidence type="ECO:0000256" key="4">
    <source>
        <dbReference type="ARBA" id="ARBA00022729"/>
    </source>
</evidence>
<evidence type="ECO:0000256" key="5">
    <source>
        <dbReference type="ARBA" id="ARBA00022801"/>
    </source>
</evidence>
<reference evidence="9" key="1">
    <citation type="journal article" date="2023" name="Mar. Drugs">
        <title>Gemmata algarum, a Novel Planctomycete Isolated from an Algal Mat, Displays Antimicrobial Activity.</title>
        <authorList>
            <person name="Kumar G."/>
            <person name="Kallscheuer N."/>
            <person name="Kashif M."/>
            <person name="Ahamad S."/>
            <person name="Jagadeeshwari U."/>
            <person name="Pannikurungottu S."/>
            <person name="Haufschild T."/>
            <person name="Kabuu M."/>
            <person name="Sasikala C."/>
            <person name="Jogler C."/>
            <person name="Ramana C."/>
        </authorList>
    </citation>
    <scope>NUCLEOTIDE SEQUENCE [LARGE SCALE GENOMIC DNA]</scope>
    <source>
        <strain evidence="9">JC673</strain>
    </source>
</reference>
<evidence type="ECO:0000256" key="3">
    <source>
        <dbReference type="ARBA" id="ARBA00022723"/>
    </source>
</evidence>
<evidence type="ECO:0000256" key="2">
    <source>
        <dbReference type="ARBA" id="ARBA00008779"/>
    </source>
</evidence>
<dbReference type="InterPro" id="IPR050738">
    <property type="entry name" value="Sulfatase"/>
</dbReference>
<sequence length="465" mass="51605">MRCAIAMLALAVCTPGTVRGAGAKGPNVLFLFADDQRADTIAALGNRHIRTPNLDRLVRRGVSFDRAYMQGGLNGATCVPSRAMLLSGRCLFRIDEKLLRDETWPEAFAKAGYATFATGKWHNGEKSLVRCFPEARGIFVGGMTNPLKAPLADVEGGKLTAPKLGSKHACTVFADEAIKFLNRKHEKPFFCYVPFDAPHDPHIVPDDFPIRYDAGQIPLPHNFLPQHPFNNGEMSIRDETLLAWPRDPKQVRELIAEYFRYVSYLDSEIGRVLDALDKSPHANNTIVVFAADSGVARGSHGLIGKQNCYEHSLRVPLVFAGPAIAQHKRTAAMCYLFDVLPTLGKLCGVPPPRTSEGLEFSQALADPTRAARPHLVFGYKNVQRAVRDDRWKLIRYPQVGTTQLFDLRTDPDEVTDLSAKPEHAARVKELLTLLGTEQQRFDDTAPLSVAKPFRAEWTPPSKKEK</sequence>
<accession>A0ABU5F7H9</accession>
<feature type="domain" description="Sulfatase N-terminal" evidence="7">
    <location>
        <begin position="26"/>
        <end position="349"/>
    </location>
</feature>
<evidence type="ECO:0000313" key="8">
    <source>
        <dbReference type="EMBL" id="MDY3563149.1"/>
    </source>
</evidence>
<dbReference type="PANTHER" id="PTHR42693:SF42">
    <property type="entry name" value="ARYLSULFATASE G"/>
    <property type="match status" value="1"/>
</dbReference>
<dbReference type="Pfam" id="PF00884">
    <property type="entry name" value="Sulfatase"/>
    <property type="match status" value="1"/>
</dbReference>
<keyword evidence="4" id="KW-0732">Signal</keyword>
<evidence type="ECO:0000256" key="1">
    <source>
        <dbReference type="ARBA" id="ARBA00001913"/>
    </source>
</evidence>
<comment type="caution">
    <text evidence="8">The sequence shown here is derived from an EMBL/GenBank/DDBJ whole genome shotgun (WGS) entry which is preliminary data.</text>
</comment>
<dbReference type="RefSeq" id="WP_320689395.1">
    <property type="nucleotide sequence ID" value="NZ_JAXBLV010000233.1"/>
</dbReference>